<name>A0A699XA59_TANCI</name>
<sequence length="62" mass="6379">GLQGLVATLKHVEIDGTPNAGYVGFVGVLPDYPAGGGQSRAGYFVVGQPQRKIVEMPGQIAP</sequence>
<dbReference type="EMBL" id="BKCJ011831079">
    <property type="protein sequence ID" value="GFD56577.1"/>
    <property type="molecule type" value="Genomic_DNA"/>
</dbReference>
<feature type="non-terminal residue" evidence="1">
    <location>
        <position position="1"/>
    </location>
</feature>
<protein>
    <submittedName>
        <fullName evidence="1">Uncharacterized protein</fullName>
    </submittedName>
</protein>
<organism evidence="1">
    <name type="scientific">Tanacetum cinerariifolium</name>
    <name type="common">Dalmatian daisy</name>
    <name type="synonym">Chrysanthemum cinerariifolium</name>
    <dbReference type="NCBI Taxonomy" id="118510"/>
    <lineage>
        <taxon>Eukaryota</taxon>
        <taxon>Viridiplantae</taxon>
        <taxon>Streptophyta</taxon>
        <taxon>Embryophyta</taxon>
        <taxon>Tracheophyta</taxon>
        <taxon>Spermatophyta</taxon>
        <taxon>Magnoliopsida</taxon>
        <taxon>eudicotyledons</taxon>
        <taxon>Gunneridae</taxon>
        <taxon>Pentapetalae</taxon>
        <taxon>asterids</taxon>
        <taxon>campanulids</taxon>
        <taxon>Asterales</taxon>
        <taxon>Asteraceae</taxon>
        <taxon>Asteroideae</taxon>
        <taxon>Anthemideae</taxon>
        <taxon>Anthemidinae</taxon>
        <taxon>Tanacetum</taxon>
    </lineage>
</organism>
<reference evidence="1" key="1">
    <citation type="journal article" date="2019" name="Sci. Rep.">
        <title>Draft genome of Tanacetum cinerariifolium, the natural source of mosquito coil.</title>
        <authorList>
            <person name="Yamashiro T."/>
            <person name="Shiraishi A."/>
            <person name="Satake H."/>
            <person name="Nakayama K."/>
        </authorList>
    </citation>
    <scope>NUCLEOTIDE SEQUENCE</scope>
</reference>
<accession>A0A699XA59</accession>
<evidence type="ECO:0000313" key="1">
    <source>
        <dbReference type="EMBL" id="GFD56577.1"/>
    </source>
</evidence>
<feature type="non-terminal residue" evidence="1">
    <location>
        <position position="62"/>
    </location>
</feature>
<comment type="caution">
    <text evidence="1">The sequence shown here is derived from an EMBL/GenBank/DDBJ whole genome shotgun (WGS) entry which is preliminary data.</text>
</comment>
<proteinExistence type="predicted"/>
<dbReference type="AlphaFoldDB" id="A0A699XA59"/>
<gene>
    <name evidence="1" type="ORF">Tci_928546</name>
</gene>